<sequence length="425" mass="47445">MEAVNPDVSLQTLSAADGFLAGLVYLSATRQATTQCRITEPFVPQMFQSWKYLEDICNNLEKVRESILKLIPVLGLEGIDSTLGSFMDPVMFFQATVFSLRNTLIGQPPSTLGDVLALYSLSHVVSCHLRNSLNIAIGDPHFYIDQWKNAIGRYDHQQEFANLVEALYPELAKPSPASSSLQTVTADYSDPLHFIYQDAPFELPPVQGDGPMGYTLAYSDAAPGLLALPDPKPTNQAVQNGYSFSGEISPTAPQTSAPLGPHASALVTNLTLFLEQCGELVQILSGRWVTAKHQYTRSSTTLNQGRLQNNDVKSCMRQDFSFQEPLSLGILSIVDLFIKLRYLQTPQDVQEYMIIVGKDFCEVLSIGSEHNWDGFTVWLKKSSYRIHYRVRAKDFFLLRLSERVLKEKQYATTHEKHTQTPHGAC</sequence>
<dbReference type="STRING" id="660025.F9G9L0"/>
<organism evidence="1">
    <name type="scientific">Fusarium oxysporum (strain Fo5176)</name>
    <name type="common">Fusarium vascular wilt</name>
    <dbReference type="NCBI Taxonomy" id="660025"/>
    <lineage>
        <taxon>Eukaryota</taxon>
        <taxon>Fungi</taxon>
        <taxon>Dikarya</taxon>
        <taxon>Ascomycota</taxon>
        <taxon>Pezizomycotina</taxon>
        <taxon>Sordariomycetes</taxon>
        <taxon>Hypocreomycetidae</taxon>
        <taxon>Hypocreales</taxon>
        <taxon>Nectriaceae</taxon>
        <taxon>Fusarium</taxon>
        <taxon>Fusarium oxysporum species complex</taxon>
    </lineage>
</organism>
<proteinExistence type="predicted"/>
<name>F9G9L0_FUSOF</name>
<accession>F9G9L0</accession>
<dbReference type="EMBL" id="AFQF01003791">
    <property type="protein sequence ID" value="EGU74148.1"/>
    <property type="molecule type" value="Genomic_DNA"/>
</dbReference>
<dbReference type="OrthoDB" id="5093612at2759"/>
<reference evidence="1" key="1">
    <citation type="journal article" date="2012" name="Mol. Plant Microbe Interact.">
        <title>A highly conserved effector in Fusarium oxysporum is required for full virulence on Arabidopsis.</title>
        <authorList>
            <person name="Thatcher L.F."/>
            <person name="Gardiner D.M."/>
            <person name="Kazan K."/>
            <person name="Manners J."/>
        </authorList>
    </citation>
    <scope>NUCLEOTIDE SEQUENCE [LARGE SCALE GENOMIC DNA]</scope>
    <source>
        <strain evidence="1">Fo5176</strain>
    </source>
</reference>
<protein>
    <submittedName>
        <fullName evidence="1">Uncharacterized protein</fullName>
    </submittedName>
</protein>
<dbReference type="AlphaFoldDB" id="F9G9L0"/>
<gene>
    <name evidence="1" type="ORF">FOXB_15342</name>
</gene>
<evidence type="ECO:0000313" key="1">
    <source>
        <dbReference type="EMBL" id="EGU74148.1"/>
    </source>
</evidence>
<comment type="caution">
    <text evidence="1">The sequence shown here is derived from an EMBL/GenBank/DDBJ whole genome shotgun (WGS) entry which is preliminary data.</text>
</comment>